<dbReference type="EMBL" id="JAWJAY010000001">
    <property type="protein sequence ID" value="MDV2885123.1"/>
    <property type="molecule type" value="Genomic_DNA"/>
</dbReference>
<dbReference type="InterPro" id="IPR016195">
    <property type="entry name" value="Pol/histidinol_Pase-like"/>
</dbReference>
<dbReference type="CDD" id="cd07438">
    <property type="entry name" value="PHP_HisPPase_AMP"/>
    <property type="match status" value="1"/>
</dbReference>
<sequence>MSTIKNSDLHMHSTASDGNYTPKDLMDKCKEAGLEIVALTDHDTVQGVEAAIEAGQALGLAVIPGIELSTKIHGKSVHILGYGIDYTNNNLKSFLATQQQYRSERLDEMIAKLSRIGIELNRQQVLKHVDGGSIGRPHVAKAMIDAGYVNSVSEAFDEFLAEGKPGFVEKQKEMTVKEAIEFIHNYEGVAIVAHPDYYGLDEEIESWVIEWGLDGIEAFHRDHNRSAVERYSSLARSIEGRSGRRLLLTGGSDFHDEEYGRVPEPLGVTRLENRYAEALLERIEESGS</sequence>
<dbReference type="Gene3D" id="3.20.20.140">
    <property type="entry name" value="Metal-dependent hydrolases"/>
    <property type="match status" value="1"/>
</dbReference>
<dbReference type="InterPro" id="IPR003141">
    <property type="entry name" value="Pol/His_phosphatase_N"/>
</dbReference>
<reference evidence="3" key="1">
    <citation type="submission" date="2023-10" db="EMBL/GenBank/DDBJ databases">
        <title>Screening of Alkalihalophilus pseudofirmusBZ-TG-HK211 and Its Alleviation of Salt Stress on Rapeseed Growth.</title>
        <authorList>
            <person name="Zhao B."/>
            <person name="Guo T."/>
        </authorList>
    </citation>
    <scope>NUCLEOTIDE SEQUENCE</scope>
    <source>
        <strain evidence="3">BZ-TG-HK211</strain>
    </source>
</reference>
<dbReference type="SMART" id="SM00481">
    <property type="entry name" value="POLIIIAc"/>
    <property type="match status" value="1"/>
</dbReference>
<feature type="domain" description="Polymerase/histidinol phosphatase N-terminal" evidence="2">
    <location>
        <begin position="7"/>
        <end position="72"/>
    </location>
</feature>
<dbReference type="GO" id="GO:0004534">
    <property type="term" value="F:5'-3' RNA exonuclease activity"/>
    <property type="evidence" value="ECO:0007669"/>
    <property type="project" value="TreeGrafter"/>
</dbReference>
<dbReference type="InterPro" id="IPR052018">
    <property type="entry name" value="PHP_domain"/>
</dbReference>
<dbReference type="SUPFAM" id="SSF89550">
    <property type="entry name" value="PHP domain-like"/>
    <property type="match status" value="1"/>
</dbReference>
<gene>
    <name evidence="3" type="ORF">RYX45_08010</name>
</gene>
<evidence type="ECO:0000313" key="4">
    <source>
        <dbReference type="Proteomes" id="UP001285636"/>
    </source>
</evidence>
<dbReference type="AlphaFoldDB" id="A0AAJ2NLW5"/>
<dbReference type="RefSeq" id="WP_323466508.1">
    <property type="nucleotide sequence ID" value="NZ_CP144224.1"/>
</dbReference>
<protein>
    <submittedName>
        <fullName evidence="3">PHP domain-containing protein</fullName>
    </submittedName>
</protein>
<proteinExistence type="predicted"/>
<organism evidence="3 4">
    <name type="scientific">Alkalihalophilus pseudofirmus</name>
    <name type="common">Bacillus pseudofirmus</name>
    <dbReference type="NCBI Taxonomy" id="79885"/>
    <lineage>
        <taxon>Bacteria</taxon>
        <taxon>Bacillati</taxon>
        <taxon>Bacillota</taxon>
        <taxon>Bacilli</taxon>
        <taxon>Bacillales</taxon>
        <taxon>Bacillaceae</taxon>
        <taxon>Alkalihalophilus</taxon>
    </lineage>
</organism>
<evidence type="ECO:0000259" key="2">
    <source>
        <dbReference type="SMART" id="SM00481"/>
    </source>
</evidence>
<accession>A0AAJ2NLW5</accession>
<dbReference type="GO" id="GO:0035312">
    <property type="term" value="F:5'-3' DNA exonuclease activity"/>
    <property type="evidence" value="ECO:0007669"/>
    <property type="project" value="TreeGrafter"/>
</dbReference>
<dbReference type="Proteomes" id="UP001285636">
    <property type="component" value="Unassembled WGS sequence"/>
</dbReference>
<evidence type="ECO:0000313" key="3">
    <source>
        <dbReference type="EMBL" id="MDV2885123.1"/>
    </source>
</evidence>
<dbReference type="PANTHER" id="PTHR42924:SF3">
    <property type="entry name" value="POLYMERASE_HISTIDINOL PHOSPHATASE N-TERMINAL DOMAIN-CONTAINING PROTEIN"/>
    <property type="match status" value="1"/>
</dbReference>
<comment type="caution">
    <text evidence="3">The sequence shown here is derived from an EMBL/GenBank/DDBJ whole genome shotgun (WGS) entry which is preliminary data.</text>
</comment>
<dbReference type="Pfam" id="PF02811">
    <property type="entry name" value="PHP"/>
    <property type="match status" value="1"/>
</dbReference>
<dbReference type="Gene3D" id="1.10.150.650">
    <property type="match status" value="1"/>
</dbReference>
<dbReference type="InterPro" id="IPR004013">
    <property type="entry name" value="PHP_dom"/>
</dbReference>
<evidence type="ECO:0000256" key="1">
    <source>
        <dbReference type="SAM" id="MobiDB-lite"/>
    </source>
</evidence>
<name>A0AAJ2NLW5_ALKPS</name>
<dbReference type="PANTHER" id="PTHR42924">
    <property type="entry name" value="EXONUCLEASE"/>
    <property type="match status" value="1"/>
</dbReference>
<feature type="region of interest" description="Disordered" evidence="1">
    <location>
        <begin position="1"/>
        <end position="22"/>
    </location>
</feature>